<dbReference type="SUPFAM" id="SSF51445">
    <property type="entry name" value="(Trans)glycosidases"/>
    <property type="match status" value="1"/>
</dbReference>
<feature type="domain" description="Rcc01698-like C-terminal" evidence="4">
    <location>
        <begin position="1030"/>
        <end position="1128"/>
    </location>
</feature>
<comment type="caution">
    <text evidence="5">The sequence shown here is derived from an EMBL/GenBank/DDBJ whole genome shotgun (WGS) entry which is preliminary data.</text>
</comment>
<dbReference type="Pfam" id="PF23666">
    <property type="entry name" value="Rcc01698_C"/>
    <property type="match status" value="1"/>
</dbReference>
<feature type="region of interest" description="Disordered" evidence="1">
    <location>
        <begin position="642"/>
        <end position="663"/>
    </location>
</feature>
<dbReference type="CDD" id="cd19607">
    <property type="entry name" value="GTA_TIM-barrel-like"/>
    <property type="match status" value="1"/>
</dbReference>
<evidence type="ECO:0000259" key="2">
    <source>
        <dbReference type="Pfam" id="PF13547"/>
    </source>
</evidence>
<dbReference type="InterPro" id="IPR017853">
    <property type="entry name" value="GH"/>
</dbReference>
<dbReference type="InterPro" id="IPR056490">
    <property type="entry name" value="Rcc01698_C"/>
</dbReference>
<sequence length="1286" mass="134963">MATLVLQVAGAAVGGLVGGPVGAIAGRALGGLAGAMIDSTLFAQGGGTQYREGPRLADMDGLTSTEGAPVPRVYGRARIGGQLIWATRFEENVEHEVTRSSARGGKGGGAKRQTTVTTTYSYYANLAIGLCEGEIAQVRRVWADGQELDPEIAFRVYRGTEDQQPDHLIVAKEGEANAPAYRGLAYVVFERLPLAEYGNRVPQFSFEVVRPANGLGARIRAVEVIPGASEFAYDTAAVVRLGAPGVSVSENRHQREREADVLASFDALAAVCPNLERVAIVASWFGDDLRAGHCTITPRVEHAAKETHGGEWSVAGLTRAQARTVSSVDGAPAYGGTPSDASVRAIIAEAKARGWAVTLYPFVMMDVPPGNALPDPYTGAAGQPPYPWRGRITCDPAPDRAGTVDGTAEAAAQVKRVFGAADGPGLRRLVRHYATLAAEAGGVDAFVIGSELVGLTRVCAAPGVYPAVAELVALAAEARAILGAGTAITYAADWTEYGAHVRDGGREVRFPLDPLWADANIDAVGIDFYAPLSDWRDGTGHADAREAESVHDLDYLRRRVTAGEGFDWYYANAAGRAAQQRLPITDGAHGKPWIFRQKDIAGWWGNAHVERVDGVETGATAWVPCGKHVWLTEIGIPAVDRGTNGPNVFPDPKSSESAYPPFSRGTRDDLIQNRGLTALLDAYGSGGTAANPLSPRDGLPMVPADRVYVWTWDARPYPAFPALTDVWRDGGNWETGHWLTGRLDGLTLDGLVAAVIADWGLSAADVMLDGELDGYVVDRPMSARQVLEPLASAFGFHAVASGGAVRFRANAGPAAVALAASEIVPDGEGAGITLRRAQETDLPGEIRLGYTDGDRDYRRSAAVSRRVATGSRRSEGRELAAVLRAGLAQHLADTGLQALWVGRETAAFALSTRQVRLEPGDVIALPVGGETRPFRVSRITDGAVRQVEAHAVEPSLQRDAVPTLPRPLPAVPQLPGPPAVTVLDLPLATGEPAPLQAMAVFADPWPGREAIWRAGDGGGFALHAVAELRAIAGETLTPLGPGPLWRWDMGNSVDVRLRGGLLTSLDDAAALAGGNAVAVQGADGRWEILCAARAELVAANTVRLSRLLRGLGGSEAEAARTVAGGAAVVVLDSALVPLTTDAGEIGRPWRYRVGPASGDHAGPMVVEVTAAATAQALKPLAPVHLSARRTADGIAIGFIRRARTGGDSWELAEVPLAEAIEAYEIDILAGDTVKRTLFATASPALYPAAQELADFGSAQGAIGVAAFQLGATVGRGFAARATLKVL</sequence>
<dbReference type="Gene3D" id="3.20.20.80">
    <property type="entry name" value="Glycosidases"/>
    <property type="match status" value="1"/>
</dbReference>
<reference evidence="5 6" key="1">
    <citation type="submission" date="2020-03" db="EMBL/GenBank/DDBJ databases">
        <title>Genomic Encyclopedia of Type Strains, Phase IV (KMG-IV): sequencing the most valuable type-strain genomes for metagenomic binning, comparative biology and taxonomic classification.</title>
        <authorList>
            <person name="Goeker M."/>
        </authorList>
    </citation>
    <scope>NUCLEOTIDE SEQUENCE [LARGE SCALE GENOMIC DNA]</scope>
    <source>
        <strain evidence="5 6">DSM 103870</strain>
    </source>
</reference>
<dbReference type="Proteomes" id="UP001429580">
    <property type="component" value="Unassembled WGS sequence"/>
</dbReference>
<dbReference type="InterPro" id="IPR025195">
    <property type="entry name" value="GTA_TIM_dom"/>
</dbReference>
<feature type="domain" description="GTA TIM-barrel-like" evidence="2">
    <location>
        <begin position="426"/>
        <end position="721"/>
    </location>
</feature>
<evidence type="ECO:0000313" key="6">
    <source>
        <dbReference type="Proteomes" id="UP001429580"/>
    </source>
</evidence>
<dbReference type="InterPro" id="IPR032876">
    <property type="entry name" value="J_dom"/>
</dbReference>
<feature type="domain" description="Tip attachment protein J" evidence="3">
    <location>
        <begin position="778"/>
        <end position="941"/>
    </location>
</feature>
<keyword evidence="6" id="KW-1185">Reference proteome</keyword>
<proteinExistence type="predicted"/>
<protein>
    <recommendedName>
        <fullName evidence="7">Phage tail protein</fullName>
    </recommendedName>
</protein>
<dbReference type="Pfam" id="PF13550">
    <property type="entry name" value="Phage-tail_3"/>
    <property type="match status" value="1"/>
</dbReference>
<evidence type="ECO:0000259" key="4">
    <source>
        <dbReference type="Pfam" id="PF23666"/>
    </source>
</evidence>
<accession>A0ABX0UXV7</accession>
<gene>
    <name evidence="5" type="ORF">FHS82_001602</name>
</gene>
<evidence type="ECO:0008006" key="7">
    <source>
        <dbReference type="Google" id="ProtNLM"/>
    </source>
</evidence>
<name>A0ABX0UXV7_9HYPH</name>
<dbReference type="Pfam" id="PF13547">
    <property type="entry name" value="GTA_TIM"/>
    <property type="match status" value="1"/>
</dbReference>
<dbReference type="RefSeq" id="WP_166950677.1">
    <property type="nucleotide sequence ID" value="NZ_JAASQI010000003.1"/>
</dbReference>
<dbReference type="EMBL" id="JAASQI010000003">
    <property type="protein sequence ID" value="NIJ57766.1"/>
    <property type="molecule type" value="Genomic_DNA"/>
</dbReference>
<evidence type="ECO:0000313" key="5">
    <source>
        <dbReference type="EMBL" id="NIJ57766.1"/>
    </source>
</evidence>
<evidence type="ECO:0000256" key="1">
    <source>
        <dbReference type="SAM" id="MobiDB-lite"/>
    </source>
</evidence>
<organism evidence="5 6">
    <name type="scientific">Pseudochelatococcus lubricantis</name>
    <dbReference type="NCBI Taxonomy" id="1538102"/>
    <lineage>
        <taxon>Bacteria</taxon>
        <taxon>Pseudomonadati</taxon>
        <taxon>Pseudomonadota</taxon>
        <taxon>Alphaproteobacteria</taxon>
        <taxon>Hyphomicrobiales</taxon>
        <taxon>Chelatococcaceae</taxon>
        <taxon>Pseudochelatococcus</taxon>
    </lineage>
</organism>
<evidence type="ECO:0000259" key="3">
    <source>
        <dbReference type="Pfam" id="PF13550"/>
    </source>
</evidence>